<dbReference type="EMBL" id="FMAR01000013">
    <property type="protein sequence ID" value="SCC53484.1"/>
    <property type="molecule type" value="Genomic_DNA"/>
</dbReference>
<dbReference type="PANTHER" id="PTHR39515">
    <property type="entry name" value="CONSERVED PROTEIN"/>
    <property type="match status" value="1"/>
</dbReference>
<proteinExistence type="predicted"/>
<protein>
    <submittedName>
        <fullName evidence="2">DNA-binding transcriptional regulator, MarR family</fullName>
    </submittedName>
</protein>
<accession>A0A1C4FCC5</accession>
<dbReference type="InterPro" id="IPR052526">
    <property type="entry name" value="HTH-type_Bedaq_tolerance"/>
</dbReference>
<sequence length="144" mass="16182">MSSKAEDLALATEIRIAVSRMHRQFRKQITRFAVSMPEQSVMAILDRRGKMLPSELAGIEKVSAQSMSQTLNHLHALDFIHKKSDPDDKRKVVVSLSKKGKDTLAQMRHVRSEWLSNVMAGLSAEEKKLLQQSAALLQQLANCE</sequence>
<feature type="domain" description="HTH marR-type" evidence="1">
    <location>
        <begin position="7"/>
        <end position="139"/>
    </location>
</feature>
<dbReference type="SUPFAM" id="SSF46785">
    <property type="entry name" value="Winged helix' DNA-binding domain"/>
    <property type="match status" value="1"/>
</dbReference>
<dbReference type="SMART" id="SM00347">
    <property type="entry name" value="HTH_MARR"/>
    <property type="match status" value="1"/>
</dbReference>
<evidence type="ECO:0000313" key="3">
    <source>
        <dbReference type="Proteomes" id="UP000242818"/>
    </source>
</evidence>
<dbReference type="GO" id="GO:0003700">
    <property type="term" value="F:DNA-binding transcription factor activity"/>
    <property type="evidence" value="ECO:0007669"/>
    <property type="project" value="InterPro"/>
</dbReference>
<dbReference type="AlphaFoldDB" id="A0A1C4FCC5"/>
<organism evidence="2 3">
    <name type="scientific">Chitinophaga costaii</name>
    <dbReference type="NCBI Taxonomy" id="1335309"/>
    <lineage>
        <taxon>Bacteria</taxon>
        <taxon>Pseudomonadati</taxon>
        <taxon>Bacteroidota</taxon>
        <taxon>Chitinophagia</taxon>
        <taxon>Chitinophagales</taxon>
        <taxon>Chitinophagaceae</taxon>
        <taxon>Chitinophaga</taxon>
    </lineage>
</organism>
<keyword evidence="3" id="KW-1185">Reference proteome</keyword>
<dbReference type="Pfam" id="PF01047">
    <property type="entry name" value="MarR"/>
    <property type="match status" value="1"/>
</dbReference>
<dbReference type="Proteomes" id="UP000242818">
    <property type="component" value="Unassembled WGS sequence"/>
</dbReference>
<dbReference type="PROSITE" id="PS50995">
    <property type="entry name" value="HTH_MARR_2"/>
    <property type="match status" value="1"/>
</dbReference>
<dbReference type="PRINTS" id="PR00598">
    <property type="entry name" value="HTHMARR"/>
</dbReference>
<evidence type="ECO:0000313" key="2">
    <source>
        <dbReference type="EMBL" id="SCC53484.1"/>
    </source>
</evidence>
<dbReference type="OrthoDB" id="9804055at2"/>
<reference evidence="2 3" key="1">
    <citation type="submission" date="2016-08" db="EMBL/GenBank/DDBJ databases">
        <authorList>
            <person name="Seilhamer J.J."/>
        </authorList>
    </citation>
    <scope>NUCLEOTIDE SEQUENCE [LARGE SCALE GENOMIC DNA]</scope>
    <source>
        <strain evidence="2 3">A37T2</strain>
    </source>
</reference>
<dbReference type="GO" id="GO:0003677">
    <property type="term" value="F:DNA binding"/>
    <property type="evidence" value="ECO:0007669"/>
    <property type="project" value="UniProtKB-KW"/>
</dbReference>
<evidence type="ECO:0000259" key="1">
    <source>
        <dbReference type="PROSITE" id="PS50995"/>
    </source>
</evidence>
<dbReference type="PANTHER" id="PTHR39515:SF2">
    <property type="entry name" value="HTH-TYPE TRANSCRIPTIONAL REGULATOR RV0880"/>
    <property type="match status" value="1"/>
</dbReference>
<dbReference type="InterPro" id="IPR036390">
    <property type="entry name" value="WH_DNA-bd_sf"/>
</dbReference>
<dbReference type="STRING" id="1335309.GA0116948_11352"/>
<dbReference type="InterPro" id="IPR036388">
    <property type="entry name" value="WH-like_DNA-bd_sf"/>
</dbReference>
<dbReference type="RefSeq" id="WP_089714109.1">
    <property type="nucleotide sequence ID" value="NZ_FMAR01000013.1"/>
</dbReference>
<gene>
    <name evidence="2" type="ORF">GA0116948_11352</name>
</gene>
<dbReference type="Gene3D" id="1.10.10.10">
    <property type="entry name" value="Winged helix-like DNA-binding domain superfamily/Winged helix DNA-binding domain"/>
    <property type="match status" value="1"/>
</dbReference>
<name>A0A1C4FCC5_9BACT</name>
<dbReference type="InterPro" id="IPR000835">
    <property type="entry name" value="HTH_MarR-typ"/>
</dbReference>
<keyword evidence="2" id="KW-0238">DNA-binding</keyword>